<dbReference type="InterPro" id="IPR008979">
    <property type="entry name" value="Galactose-bd-like_sf"/>
</dbReference>
<feature type="domain" description="GH10" evidence="10">
    <location>
        <begin position="342"/>
        <end position="675"/>
    </location>
</feature>
<dbReference type="AlphaFoldDB" id="A0A895YHA7"/>
<keyword evidence="12" id="KW-1185">Reference proteome</keyword>
<dbReference type="PROSITE" id="PS51760">
    <property type="entry name" value="GH10_2"/>
    <property type="match status" value="1"/>
</dbReference>
<keyword evidence="9" id="KW-0732">Signal</keyword>
<name>A0A895YHA7_9ACTN</name>
<dbReference type="KEGG" id="nhy:JQS43_25580"/>
<dbReference type="SUPFAM" id="SSF49785">
    <property type="entry name" value="Galactose-binding domain-like"/>
    <property type="match status" value="2"/>
</dbReference>
<dbReference type="Pfam" id="PF02018">
    <property type="entry name" value="CBM_4_9"/>
    <property type="match status" value="2"/>
</dbReference>
<feature type="signal peptide" evidence="9">
    <location>
        <begin position="1"/>
        <end position="30"/>
    </location>
</feature>
<dbReference type="PRINTS" id="PR00134">
    <property type="entry name" value="GLHYDRLASE10"/>
</dbReference>
<keyword evidence="5 7" id="KW-0326">Glycosidase</keyword>
<dbReference type="Proteomes" id="UP000662857">
    <property type="component" value="Chromosome"/>
</dbReference>
<dbReference type="GO" id="GO:0045493">
    <property type="term" value="P:xylan catabolic process"/>
    <property type="evidence" value="ECO:0007669"/>
    <property type="project" value="UniProtKB-KW"/>
</dbReference>
<dbReference type="InterPro" id="IPR001000">
    <property type="entry name" value="GH10_dom"/>
</dbReference>
<gene>
    <name evidence="11" type="ORF">JQS43_25580</name>
</gene>
<dbReference type="InterPro" id="IPR017853">
    <property type="entry name" value="GH"/>
</dbReference>
<comment type="similarity">
    <text evidence="1 7">Belongs to the glycosyl hydrolase 10 (cellulase F) family.</text>
</comment>
<evidence type="ECO:0000256" key="1">
    <source>
        <dbReference type="ARBA" id="ARBA00007495"/>
    </source>
</evidence>
<dbReference type="Gene3D" id="2.60.120.260">
    <property type="entry name" value="Galactose-binding domain-like"/>
    <property type="match status" value="2"/>
</dbReference>
<dbReference type="Gene3D" id="2.60.40.1190">
    <property type="match status" value="2"/>
</dbReference>
<dbReference type="SUPFAM" id="SSF51445">
    <property type="entry name" value="(Trans)glycosidases"/>
    <property type="match status" value="1"/>
</dbReference>
<evidence type="ECO:0000256" key="6">
    <source>
        <dbReference type="ARBA" id="ARBA00023326"/>
    </source>
</evidence>
<dbReference type="EMBL" id="CP070499">
    <property type="protein sequence ID" value="QSB14773.1"/>
    <property type="molecule type" value="Genomic_DNA"/>
</dbReference>
<dbReference type="SUPFAM" id="SSF49344">
    <property type="entry name" value="CBD9-like"/>
    <property type="match status" value="2"/>
</dbReference>
<reference evidence="11" key="1">
    <citation type="submission" date="2021-02" db="EMBL/GenBank/DDBJ databases">
        <title>Natrosporangium hydrolyticum gen. nov., sp. nov, a haloalkaliphilic actinobacterium from a soda solonchak soil.</title>
        <authorList>
            <person name="Sorokin D.Y."/>
            <person name="Khijniak T.V."/>
            <person name="Zakharycheva A.P."/>
            <person name="Boueva O.V."/>
            <person name="Ariskina E.V."/>
            <person name="Hahnke R.L."/>
            <person name="Bunk B."/>
            <person name="Sproer C."/>
            <person name="Schumann P."/>
            <person name="Evtushenko L.I."/>
            <person name="Kublanov I.V."/>
        </authorList>
    </citation>
    <scope>NUCLEOTIDE SEQUENCE</scope>
    <source>
        <strain evidence="11">DSM 106523</strain>
    </source>
</reference>
<dbReference type="CDD" id="cd00005">
    <property type="entry name" value="CBM9_like_1"/>
    <property type="match status" value="1"/>
</dbReference>
<dbReference type="InterPro" id="IPR010502">
    <property type="entry name" value="Carb-bd_dom_fam9"/>
</dbReference>
<keyword evidence="3 7" id="KW-0378">Hydrolase</keyword>
<dbReference type="Gene3D" id="3.20.20.80">
    <property type="entry name" value="Glycosidases"/>
    <property type="match status" value="1"/>
</dbReference>
<evidence type="ECO:0000256" key="9">
    <source>
        <dbReference type="SAM" id="SignalP"/>
    </source>
</evidence>
<dbReference type="Pfam" id="PF00331">
    <property type="entry name" value="Glyco_hydro_10"/>
    <property type="match status" value="1"/>
</dbReference>
<dbReference type="PANTHER" id="PTHR31490:SF90">
    <property type="entry name" value="ENDO-1,4-BETA-XYLANASE A"/>
    <property type="match status" value="1"/>
</dbReference>
<keyword evidence="6 7" id="KW-0624">Polysaccharide degradation</keyword>
<evidence type="ECO:0000256" key="7">
    <source>
        <dbReference type="RuleBase" id="RU361174"/>
    </source>
</evidence>
<dbReference type="InterPro" id="IPR044846">
    <property type="entry name" value="GH10"/>
</dbReference>
<dbReference type="Pfam" id="PF06452">
    <property type="entry name" value="CBM9_1"/>
    <property type="match status" value="2"/>
</dbReference>
<evidence type="ECO:0000313" key="11">
    <source>
        <dbReference type="EMBL" id="QSB14773.1"/>
    </source>
</evidence>
<evidence type="ECO:0000256" key="8">
    <source>
        <dbReference type="SAM" id="MobiDB-lite"/>
    </source>
</evidence>
<dbReference type="EC" id="3.2.1.8" evidence="7"/>
<dbReference type="PANTHER" id="PTHR31490">
    <property type="entry name" value="GLYCOSYL HYDROLASE"/>
    <property type="match status" value="1"/>
</dbReference>
<dbReference type="InterPro" id="IPR003305">
    <property type="entry name" value="CenC_carb-bd"/>
</dbReference>
<dbReference type="SMART" id="SM00633">
    <property type="entry name" value="Glyco_10"/>
    <property type="match status" value="1"/>
</dbReference>
<proteinExistence type="inferred from homology"/>
<comment type="catalytic activity">
    <reaction evidence="7">
        <text>Endohydrolysis of (1-&gt;4)-beta-D-xylosidic linkages in xylans.</text>
        <dbReference type="EC" id="3.2.1.8"/>
    </reaction>
</comment>
<dbReference type="GO" id="GO:0031176">
    <property type="term" value="F:endo-1,4-beta-xylanase activity"/>
    <property type="evidence" value="ECO:0007669"/>
    <property type="project" value="UniProtKB-EC"/>
</dbReference>
<organism evidence="11 12">
    <name type="scientific">Natronosporangium hydrolyticum</name>
    <dbReference type="NCBI Taxonomy" id="2811111"/>
    <lineage>
        <taxon>Bacteria</taxon>
        <taxon>Bacillati</taxon>
        <taxon>Actinomycetota</taxon>
        <taxon>Actinomycetes</taxon>
        <taxon>Micromonosporales</taxon>
        <taxon>Micromonosporaceae</taxon>
        <taxon>Natronosporangium</taxon>
    </lineage>
</organism>
<feature type="region of interest" description="Disordered" evidence="8">
    <location>
        <begin position="1165"/>
        <end position="1187"/>
    </location>
</feature>
<evidence type="ECO:0000259" key="10">
    <source>
        <dbReference type="PROSITE" id="PS51760"/>
    </source>
</evidence>
<evidence type="ECO:0000256" key="5">
    <source>
        <dbReference type="ARBA" id="ARBA00023295"/>
    </source>
</evidence>
<keyword evidence="4 7" id="KW-0119">Carbohydrate metabolism</keyword>
<dbReference type="GO" id="GO:0030246">
    <property type="term" value="F:carbohydrate binding"/>
    <property type="evidence" value="ECO:0007669"/>
    <property type="project" value="InterPro"/>
</dbReference>
<protein>
    <recommendedName>
        <fullName evidence="7">Beta-xylanase</fullName>
        <ecNumber evidence="7">3.2.1.8</ecNumber>
    </recommendedName>
</protein>
<feature type="chain" id="PRO_5034464560" description="Beta-xylanase" evidence="9">
    <location>
        <begin position="31"/>
        <end position="1187"/>
    </location>
</feature>
<evidence type="ECO:0000256" key="2">
    <source>
        <dbReference type="ARBA" id="ARBA00022737"/>
    </source>
</evidence>
<evidence type="ECO:0000313" key="12">
    <source>
        <dbReference type="Proteomes" id="UP000662857"/>
    </source>
</evidence>
<evidence type="ECO:0000256" key="4">
    <source>
        <dbReference type="ARBA" id="ARBA00023277"/>
    </source>
</evidence>
<sequence length="1187" mass="128863">MRRRGTVATIGVLGLLGTGLAGVPAGSALAETPDPEVVVLASDFEDDATDGWFGRGDAEVEISTAQAHTGAASLLTTGRDADWHGPGRDLREILQPDITYQVEAYVRLADADAADLHLTVQRRPAGGDTEYERVDSDVVATGDEWVRLAGSYQFSSSVNDELELYVESPDQTVSFYLDDVRITTTELPDQVLIGTDFESGTTEGWVARDTEQVEAVQGVAASGEWSLGVRERDETWHGPALDVTEYVTPGASYGISAALRLADGEDPASLRLSLQTDADGDSSFTNLTPNATVTADEWTTVSAVWTPAGEADAFTIYAESNEALVDFHLDDFVLTGVTPPEVEDISSLHEELAEHFPLGAAIDARETSDPSAELLLRHFDGITAENHMKPEEIQPVEGTFTFDAADELVAFADDHDLRVYGHTLVWHSQTADWVFEDADGNPLTDSPEHQQLLLDRMQTHIEAVAERYGDRMWAWDVVNEAIDESQDDGLRRSEWYRILGPDYLAHAFHFARDAFGPDVQLYLNDYNTEFPAKREAMFQVVSDLLDAGVPLDGVGHQLHLNLVRPVAMVEDTLERFRELPVQQAVTELDVSISQTAEESLPTAPPERLVRQGYYFRDLFDVLRAYDDVLTQVTAWGLHDGRSWLRTWPVDRPHEAPLFFDDQLQSKPAYWGVVDPDQLPHFPQSLNVPGDTVEVDGERELGWQLLPDTALTPGGETGFQVRWDTEHLYVLAEVTDEVADSGDRVELYVDDSNAKAGDYQEGDAHYTVERDGTVTGDGAVAEVLATDTGYQLEAALPLVTDGEQGREVGFDIRVTDGATGEQLSWSDQSHEQDSDTSRWGTLSLIEPLRHVDVPFADTAPVIDGEIDPVWETAPSVATEVLVEGSADGAQAEVRLLWDDDRLYLLAEVADPHLDASNSNSWEQDSIEIFVDPNNTKSGPYQADDGQYRINFENHQTINGMLDVIGDNLTSETAVVDGGYRIEASVELNTMEPEPGSFVGLELQINDATDGSRTSVHNWHDPTGQSYQDTSRWGVARLVAADDGGPDCDRTIDGRHTGPLTVSGETLCLTEGAEVFGPLTVRDGGSLIATGAVVRGPVSVTDAVVVQWDDTEVSGPVTIAGATGLVELAGNRIAGPVTVAGNQTGAEPIVISGNTITGLLHCRGNDPAPVDGGVPNSGHGPRSGQCAGW</sequence>
<dbReference type="RefSeq" id="WP_239676930.1">
    <property type="nucleotide sequence ID" value="NZ_CP070499.1"/>
</dbReference>
<evidence type="ECO:0000256" key="3">
    <source>
        <dbReference type="ARBA" id="ARBA00022801"/>
    </source>
</evidence>
<keyword evidence="2" id="KW-0677">Repeat</keyword>
<accession>A0A895YHA7</accession>